<proteinExistence type="predicted"/>
<accession>A0A8S5SXI3</accession>
<reference evidence="1" key="1">
    <citation type="journal article" date="2021" name="Proc. Natl. Acad. Sci. U.S.A.">
        <title>A Catalog of Tens of Thousands of Viruses from Human Metagenomes Reveals Hidden Associations with Chronic Diseases.</title>
        <authorList>
            <person name="Tisza M.J."/>
            <person name="Buck C.B."/>
        </authorList>
    </citation>
    <scope>NUCLEOTIDE SEQUENCE</scope>
    <source>
        <strain evidence="1">Ct8wU2</strain>
    </source>
</reference>
<sequence length="51" mass="5804">MKLEFSDEVEKLFEEISPYVVGCGKLSDDAPADIKDKMQRYKELIADAACY</sequence>
<name>A0A8S5SXI3_9CAUD</name>
<organism evidence="1">
    <name type="scientific">Siphoviridae sp. ct8wU2</name>
    <dbReference type="NCBI Taxonomy" id="2827791"/>
    <lineage>
        <taxon>Viruses</taxon>
        <taxon>Duplodnaviria</taxon>
        <taxon>Heunggongvirae</taxon>
        <taxon>Uroviricota</taxon>
        <taxon>Caudoviricetes</taxon>
    </lineage>
</organism>
<dbReference type="EMBL" id="BK032699">
    <property type="protein sequence ID" value="DAF55773.1"/>
    <property type="molecule type" value="Genomic_DNA"/>
</dbReference>
<evidence type="ECO:0000313" key="1">
    <source>
        <dbReference type="EMBL" id="DAF55773.1"/>
    </source>
</evidence>
<protein>
    <submittedName>
        <fullName evidence="1">Uncharacterized protein</fullName>
    </submittedName>
</protein>